<feature type="compositionally biased region" description="Pro residues" evidence="1">
    <location>
        <begin position="49"/>
        <end position="58"/>
    </location>
</feature>
<dbReference type="OrthoDB" id="6681966at2759"/>
<proteinExistence type="predicted"/>
<name>E0VGH0_PEDHC</name>
<dbReference type="EnsemblMetazoa" id="PHUM182460-RA">
    <property type="protein sequence ID" value="PHUM182460-PA"/>
    <property type="gene ID" value="PHUM182460"/>
</dbReference>
<reference evidence="3" key="1">
    <citation type="submission" date="2007-04" db="EMBL/GenBank/DDBJ databases">
        <title>Annotation of Pediculus humanus corporis strain USDA.</title>
        <authorList>
            <person name="Kirkness E."/>
            <person name="Hannick L."/>
            <person name="Hass B."/>
            <person name="Bruggner R."/>
            <person name="Lawson D."/>
            <person name="Bidwell S."/>
            <person name="Joardar V."/>
            <person name="Caler E."/>
            <person name="Walenz B."/>
            <person name="Inman J."/>
            <person name="Schobel S."/>
            <person name="Galinsky K."/>
            <person name="Amedeo P."/>
            <person name="Strausberg R."/>
        </authorList>
    </citation>
    <scope>NUCLEOTIDE SEQUENCE</scope>
    <source>
        <strain evidence="3">USDA</strain>
    </source>
</reference>
<dbReference type="KEGG" id="phu:Phum_PHUM182460"/>
<evidence type="ECO:0000313" key="4">
    <source>
        <dbReference type="EnsemblMetazoa" id="PHUM182460-PA"/>
    </source>
</evidence>
<sequence>MTKYNNSDNKHHHLKCAGASLSLQIVLLVLTTSIPEGVGGSDDGDPAPGRSPGPPLQG</sequence>
<feature type="signal peptide" evidence="2">
    <location>
        <begin position="1"/>
        <end position="40"/>
    </location>
</feature>
<reference evidence="4" key="3">
    <citation type="submission" date="2021-02" db="UniProtKB">
        <authorList>
            <consortium name="EnsemblMetazoa"/>
        </authorList>
    </citation>
    <scope>IDENTIFICATION</scope>
    <source>
        <strain evidence="4">USDA</strain>
    </source>
</reference>
<feature type="region of interest" description="Disordered" evidence="1">
    <location>
        <begin position="34"/>
        <end position="58"/>
    </location>
</feature>
<evidence type="ECO:0000256" key="2">
    <source>
        <dbReference type="SAM" id="SignalP"/>
    </source>
</evidence>
<dbReference type="HOGENOM" id="CLU_2981451_0_0_1"/>
<evidence type="ECO:0000256" key="1">
    <source>
        <dbReference type="SAM" id="MobiDB-lite"/>
    </source>
</evidence>
<keyword evidence="2" id="KW-0732">Signal</keyword>
<organism>
    <name type="scientific">Pediculus humanus subsp. corporis</name>
    <name type="common">Body louse</name>
    <dbReference type="NCBI Taxonomy" id="121224"/>
    <lineage>
        <taxon>Eukaryota</taxon>
        <taxon>Metazoa</taxon>
        <taxon>Ecdysozoa</taxon>
        <taxon>Arthropoda</taxon>
        <taxon>Hexapoda</taxon>
        <taxon>Insecta</taxon>
        <taxon>Pterygota</taxon>
        <taxon>Neoptera</taxon>
        <taxon>Paraneoptera</taxon>
        <taxon>Psocodea</taxon>
        <taxon>Troctomorpha</taxon>
        <taxon>Phthiraptera</taxon>
        <taxon>Anoplura</taxon>
        <taxon>Pediculidae</taxon>
        <taxon>Pediculus</taxon>
    </lineage>
</organism>
<dbReference type="Proteomes" id="UP000009046">
    <property type="component" value="Unassembled WGS sequence"/>
</dbReference>
<reference evidence="3" key="2">
    <citation type="submission" date="2007-04" db="EMBL/GenBank/DDBJ databases">
        <title>The genome of the human body louse.</title>
        <authorList>
            <consortium name="The Human Body Louse Genome Consortium"/>
            <person name="Kirkness E."/>
            <person name="Walenz B."/>
            <person name="Hass B."/>
            <person name="Bruggner R."/>
            <person name="Strausberg R."/>
        </authorList>
    </citation>
    <scope>NUCLEOTIDE SEQUENCE</scope>
    <source>
        <strain evidence="3">USDA</strain>
    </source>
</reference>
<dbReference type="GeneID" id="8239998"/>
<dbReference type="AlphaFoldDB" id="E0VGH0"/>
<dbReference type="EMBL" id="DS235142">
    <property type="protein sequence ID" value="EEB12476.1"/>
    <property type="molecule type" value="Genomic_DNA"/>
</dbReference>
<accession>E0VGH0</accession>
<evidence type="ECO:0000313" key="3">
    <source>
        <dbReference type="EMBL" id="EEB12476.1"/>
    </source>
</evidence>
<keyword evidence="5" id="KW-1185">Reference proteome</keyword>
<dbReference type="InParanoid" id="E0VGH0"/>
<dbReference type="EMBL" id="AAZO01002120">
    <property type="status" value="NOT_ANNOTATED_CDS"/>
    <property type="molecule type" value="Genomic_DNA"/>
</dbReference>
<gene>
    <name evidence="4" type="primary">8239998</name>
    <name evidence="3" type="ORF">Phum_PHUM182460</name>
</gene>
<dbReference type="VEuPathDB" id="VectorBase:PHUM182460"/>
<evidence type="ECO:0000313" key="5">
    <source>
        <dbReference type="Proteomes" id="UP000009046"/>
    </source>
</evidence>
<protein>
    <submittedName>
        <fullName evidence="3 4">Uncharacterized protein</fullName>
    </submittedName>
</protein>
<dbReference type="CTD" id="8239998"/>
<feature type="chain" id="PRO_5014570092" evidence="2">
    <location>
        <begin position="41"/>
        <end position="58"/>
    </location>
</feature>
<dbReference type="RefSeq" id="XP_002425214.1">
    <property type="nucleotide sequence ID" value="XM_002425169.1"/>
</dbReference>